<proteinExistence type="predicted"/>
<keyword evidence="3" id="KW-1185">Reference proteome</keyword>
<evidence type="ECO:0000313" key="2">
    <source>
        <dbReference type="EMBL" id="MCI4683437.1"/>
    </source>
</evidence>
<dbReference type="InterPro" id="IPR029401">
    <property type="entry name" value="Nudix_N"/>
</dbReference>
<dbReference type="Proteomes" id="UP001139104">
    <property type="component" value="Unassembled WGS sequence"/>
</dbReference>
<accession>A0ABS9Z9Y8</accession>
<evidence type="ECO:0000259" key="1">
    <source>
        <dbReference type="Pfam" id="PF14803"/>
    </source>
</evidence>
<sequence length="73" mass="7924">MTDSNAHVIGFQCPNCGHELEQTIGQLKLSERMVCPGCGVVINIDANRLANAVDEIQKAAAKAPPEITIKFFR</sequence>
<reference evidence="2" key="1">
    <citation type="journal article" date="2022" name="ISME J.">
        <title>Identification of active gaseous-alkane degraders at natural gas seeps.</title>
        <authorList>
            <person name="Farhan Ul Haque M."/>
            <person name="Hernandez M."/>
            <person name="Crombie A.T."/>
            <person name="Murrell J.C."/>
        </authorList>
    </citation>
    <scope>NUCLEOTIDE SEQUENCE</scope>
    <source>
        <strain evidence="2">PC2</strain>
    </source>
</reference>
<evidence type="ECO:0000313" key="3">
    <source>
        <dbReference type="Proteomes" id="UP001139104"/>
    </source>
</evidence>
<feature type="domain" description="Nudix hydrolase N-terminal" evidence="1">
    <location>
        <begin position="13"/>
        <end position="41"/>
    </location>
</feature>
<dbReference type="EMBL" id="JAIVFP010000001">
    <property type="protein sequence ID" value="MCI4683437.1"/>
    <property type="molecule type" value="Genomic_DNA"/>
</dbReference>
<dbReference type="Pfam" id="PF14803">
    <property type="entry name" value="Zn_ribbon_Nudix"/>
    <property type="match status" value="1"/>
</dbReference>
<dbReference type="RefSeq" id="WP_243067389.1">
    <property type="nucleotide sequence ID" value="NZ_JAIVFK010000026.1"/>
</dbReference>
<protein>
    <submittedName>
        <fullName evidence="2">Phage terminase large subunit family protein</fullName>
    </submittedName>
</protein>
<name>A0ABS9Z9Y8_9HYPH</name>
<gene>
    <name evidence="2" type="ORF">K2U94_11790</name>
</gene>
<organism evidence="2 3">
    <name type="scientific">Candidatus Rhodoblastus alkanivorans</name>
    <dbReference type="NCBI Taxonomy" id="2954117"/>
    <lineage>
        <taxon>Bacteria</taxon>
        <taxon>Pseudomonadati</taxon>
        <taxon>Pseudomonadota</taxon>
        <taxon>Alphaproteobacteria</taxon>
        <taxon>Hyphomicrobiales</taxon>
        <taxon>Rhodoblastaceae</taxon>
        <taxon>Rhodoblastus</taxon>
    </lineage>
</organism>
<comment type="caution">
    <text evidence="2">The sequence shown here is derived from an EMBL/GenBank/DDBJ whole genome shotgun (WGS) entry which is preliminary data.</text>
</comment>